<name>A0A9P3LHV7_9APHY</name>
<comment type="caution">
    <text evidence="1">The sequence shown here is derived from an EMBL/GenBank/DDBJ whole genome shotgun (WGS) entry which is preliminary data.</text>
</comment>
<dbReference type="Proteomes" id="UP000703269">
    <property type="component" value="Unassembled WGS sequence"/>
</dbReference>
<keyword evidence="2" id="KW-1185">Reference proteome</keyword>
<proteinExistence type="predicted"/>
<evidence type="ECO:0000313" key="2">
    <source>
        <dbReference type="Proteomes" id="UP000703269"/>
    </source>
</evidence>
<accession>A0A9P3LHV7</accession>
<evidence type="ECO:0000313" key="1">
    <source>
        <dbReference type="EMBL" id="GJE95413.1"/>
    </source>
</evidence>
<protein>
    <submittedName>
        <fullName evidence="1">Uncharacterized protein</fullName>
    </submittedName>
</protein>
<reference evidence="1 2" key="1">
    <citation type="submission" date="2021-08" db="EMBL/GenBank/DDBJ databases">
        <title>Draft Genome Sequence of Phanerochaete sordida strain YK-624.</title>
        <authorList>
            <person name="Mori T."/>
            <person name="Dohra H."/>
            <person name="Suzuki T."/>
            <person name="Kawagishi H."/>
            <person name="Hirai H."/>
        </authorList>
    </citation>
    <scope>NUCLEOTIDE SEQUENCE [LARGE SCALE GENOMIC DNA]</scope>
    <source>
        <strain evidence="1 2">YK-624</strain>
    </source>
</reference>
<organism evidence="1 2">
    <name type="scientific">Phanerochaete sordida</name>
    <dbReference type="NCBI Taxonomy" id="48140"/>
    <lineage>
        <taxon>Eukaryota</taxon>
        <taxon>Fungi</taxon>
        <taxon>Dikarya</taxon>
        <taxon>Basidiomycota</taxon>
        <taxon>Agaricomycotina</taxon>
        <taxon>Agaricomycetes</taxon>
        <taxon>Polyporales</taxon>
        <taxon>Phanerochaetaceae</taxon>
        <taxon>Phanerochaete</taxon>
    </lineage>
</organism>
<dbReference type="EMBL" id="BPQB01000048">
    <property type="protein sequence ID" value="GJE95413.1"/>
    <property type="molecule type" value="Genomic_DNA"/>
</dbReference>
<sequence>MSADAVYRCTLRCVSESRSKDLTNIGRTTLQVCAQGERKTEQPALRDTRYVRPKHLDEVVALRRHQTREHETVVVTGRVRDICYHVQDDVKRRRGAKIQNPSVYQSDTRLLPRDSEASRRYMGSKIFLSVL</sequence>
<dbReference type="AlphaFoldDB" id="A0A9P3LHV7"/>
<gene>
    <name evidence="1" type="ORF">PsYK624_115970</name>
</gene>